<dbReference type="Gene3D" id="3.40.50.300">
    <property type="entry name" value="P-loop containing nucleotide triphosphate hydrolases"/>
    <property type="match status" value="2"/>
</dbReference>
<organism evidence="2 3">
    <name type="scientific">Helicobacter cinaedi</name>
    <dbReference type="NCBI Taxonomy" id="213"/>
    <lineage>
        <taxon>Bacteria</taxon>
        <taxon>Pseudomonadati</taxon>
        <taxon>Campylobacterota</taxon>
        <taxon>Epsilonproteobacteria</taxon>
        <taxon>Campylobacterales</taxon>
        <taxon>Helicobacteraceae</taxon>
        <taxon>Helicobacter</taxon>
    </lineage>
</organism>
<evidence type="ECO:0000256" key="1">
    <source>
        <dbReference type="SAM" id="Coils"/>
    </source>
</evidence>
<keyword evidence="1" id="KW-0175">Coiled coil</keyword>
<dbReference type="GO" id="GO:0006302">
    <property type="term" value="P:double-strand break repair"/>
    <property type="evidence" value="ECO:0007669"/>
    <property type="project" value="TreeGrafter"/>
</dbReference>
<accession>A0A377JYF0</accession>
<evidence type="ECO:0000313" key="2">
    <source>
        <dbReference type="EMBL" id="STP13679.1"/>
    </source>
</evidence>
<reference evidence="2 3" key="1">
    <citation type="submission" date="2018-06" db="EMBL/GenBank/DDBJ databases">
        <authorList>
            <consortium name="Pathogen Informatics"/>
            <person name="Doyle S."/>
        </authorList>
    </citation>
    <scope>NUCLEOTIDE SEQUENCE [LARGE SCALE GENOMIC DNA]</scope>
    <source>
        <strain evidence="2 3">NCTC12221</strain>
    </source>
</reference>
<name>A0A377JYF0_9HELI</name>
<feature type="coiled-coil region" evidence="1">
    <location>
        <begin position="195"/>
        <end position="303"/>
    </location>
</feature>
<dbReference type="InterPro" id="IPR027417">
    <property type="entry name" value="P-loop_NTPase"/>
</dbReference>
<sequence length="674" mass="77607">MFIEEVSICNLFAYYGKVSVTFRQSNDKNLYCLYGNNGFGKTSFIRCAKLLFLGTGLNEGKAPDLISQFWKEKRLSPKPLILGTQGFSGILNKYAKSEGQSEYYVAFSGSFQGKRFYIERRFVNVLINDVQEILTLKLDDMVYKNDEAQDKLATILPPLFVEFFFFDGEEIGSISGNIRTGLREKMEVILQITPIKILLEQMQKTRKELIENEEKNEQNKEQLDSNARKLDDAQKDLEVTEKHIHTLSTKIQELQENIEQAQTTLHTLIANTDSERKLHISSKDNAENNLAKTKNNLKESLKYVVSTANSELIQSLQQYMQTLQESVRNDDIGGYNRIVKKAQGDLLKNIIAQHKKVGSDENKIERLYDFVLEILDKIPQTINADNLPKSYIPYNRIHNIETSITYTKHTTLIKDIYEAKDLKKEIKAIVDILNELNIDEDKKIQQESLQEEIKAYKEELAQKNKELIEKQQIRLELNNKIESLEKEKALLYARINTERINKKLKVLESLQHIITEYKEQLVETLREELCRGIKESYKTLLPNDNIVSVEMGQDFDITLKDIDGNEISVANQSSGQKQILAIAIFWTLSKLSHSTIPLIIDTPLARIDATNRQRIIQNYYAKGHQVIVLPHNGEMGLKEYEYAKPYIAGLYKIDNSEDRGHAKIKSVQDSSELF</sequence>
<evidence type="ECO:0000313" key="3">
    <source>
        <dbReference type="Proteomes" id="UP000255335"/>
    </source>
</evidence>
<proteinExistence type="predicted"/>
<protein>
    <submittedName>
        <fullName evidence="2">DNA sulfur modification protein DndD</fullName>
    </submittedName>
</protein>
<feature type="coiled-coil region" evidence="1">
    <location>
        <begin position="419"/>
        <end position="527"/>
    </location>
</feature>
<dbReference type="PANTHER" id="PTHR32182">
    <property type="entry name" value="DNA REPLICATION AND REPAIR PROTEIN RECF"/>
    <property type="match status" value="1"/>
</dbReference>
<dbReference type="EMBL" id="UGHZ01000003">
    <property type="protein sequence ID" value="STP13679.1"/>
    <property type="molecule type" value="Genomic_DNA"/>
</dbReference>
<dbReference type="SUPFAM" id="SSF52540">
    <property type="entry name" value="P-loop containing nucleoside triphosphate hydrolases"/>
    <property type="match status" value="2"/>
</dbReference>
<dbReference type="PANTHER" id="PTHR32182:SF0">
    <property type="entry name" value="DNA REPLICATION AND REPAIR PROTEIN RECF"/>
    <property type="match status" value="1"/>
</dbReference>
<dbReference type="GO" id="GO:0000731">
    <property type="term" value="P:DNA synthesis involved in DNA repair"/>
    <property type="evidence" value="ECO:0007669"/>
    <property type="project" value="TreeGrafter"/>
</dbReference>
<dbReference type="RefSeq" id="WP_115026831.1">
    <property type="nucleotide sequence ID" value="NZ_UGHZ01000003.1"/>
</dbReference>
<dbReference type="AlphaFoldDB" id="A0A377JYF0"/>
<gene>
    <name evidence="2" type="ORF">NCTC12221_01757</name>
</gene>
<dbReference type="Proteomes" id="UP000255335">
    <property type="component" value="Unassembled WGS sequence"/>
</dbReference>